<evidence type="ECO:0000313" key="3">
    <source>
        <dbReference type="Proteomes" id="UP001430700"/>
    </source>
</evidence>
<keyword evidence="3" id="KW-1185">Reference proteome</keyword>
<keyword evidence="1" id="KW-1133">Transmembrane helix</keyword>
<accession>A0ABS8M7C7</accession>
<keyword evidence="1" id="KW-0812">Transmembrane</keyword>
<protein>
    <submittedName>
        <fullName evidence="2">Uncharacterized protein</fullName>
    </submittedName>
</protein>
<sequence length="220" mass="26291">MGFSIKEIETVLILVFVVIALVFLYYYQNKKRKSHVEEIMDQIEQMSDTEYEESVRQVQVRLQKTKLKNLVTGEAFVYFGKGNFIRLGDHTKNVKYLKFCENADYMEEFRTDLGYSLEGRYNKDYYIIYFDEKPYVSLPLLQTLYLFDESKWRKVLYPIEFIDGFGYDFLGFLQLSLSKRYPDNSWLEDNSSDFCNRFYFKDLTVEVILSVPTSFDDAFM</sequence>
<reference evidence="2" key="1">
    <citation type="submission" date="2021-11" db="EMBL/GenBank/DDBJ databases">
        <title>Description of novel Flavobacterium species.</title>
        <authorList>
            <person name="Saticioglu I.B."/>
            <person name="Ay H."/>
            <person name="Altun S."/>
            <person name="Duman M."/>
        </authorList>
    </citation>
    <scope>NUCLEOTIDE SEQUENCE</scope>
    <source>
        <strain evidence="2">F-126</strain>
    </source>
</reference>
<keyword evidence="1" id="KW-0472">Membrane</keyword>
<evidence type="ECO:0000256" key="1">
    <source>
        <dbReference type="SAM" id="Phobius"/>
    </source>
</evidence>
<dbReference type="RefSeq" id="WP_230001506.1">
    <property type="nucleotide sequence ID" value="NZ_JAJJMN010000003.1"/>
</dbReference>
<organism evidence="2 3">
    <name type="scientific">Flavobacterium lipolyticum</name>
    <dbReference type="NCBI Taxonomy" id="2893754"/>
    <lineage>
        <taxon>Bacteria</taxon>
        <taxon>Pseudomonadati</taxon>
        <taxon>Bacteroidota</taxon>
        <taxon>Flavobacteriia</taxon>
        <taxon>Flavobacteriales</taxon>
        <taxon>Flavobacteriaceae</taxon>
        <taxon>Flavobacterium</taxon>
    </lineage>
</organism>
<comment type="caution">
    <text evidence="2">The sequence shown here is derived from an EMBL/GenBank/DDBJ whole genome shotgun (WGS) entry which is preliminary data.</text>
</comment>
<dbReference type="Proteomes" id="UP001430700">
    <property type="component" value="Unassembled WGS sequence"/>
</dbReference>
<name>A0ABS8M7C7_9FLAO</name>
<proteinExistence type="predicted"/>
<gene>
    <name evidence="2" type="ORF">LNQ34_23245</name>
</gene>
<evidence type="ECO:0000313" key="2">
    <source>
        <dbReference type="EMBL" id="MCC9020688.1"/>
    </source>
</evidence>
<feature type="transmembrane region" description="Helical" evidence="1">
    <location>
        <begin position="7"/>
        <end position="27"/>
    </location>
</feature>
<dbReference type="EMBL" id="JAJJMN010000003">
    <property type="protein sequence ID" value="MCC9020688.1"/>
    <property type="molecule type" value="Genomic_DNA"/>
</dbReference>